<dbReference type="InterPro" id="IPR011010">
    <property type="entry name" value="DNA_brk_join_enz"/>
</dbReference>
<evidence type="ECO:0000256" key="2">
    <source>
        <dbReference type="ARBA" id="ARBA00022908"/>
    </source>
</evidence>
<accession>A0ABR7DSX9</accession>
<evidence type="ECO:0000313" key="10">
    <source>
        <dbReference type="Proteomes" id="UP000651475"/>
    </source>
</evidence>
<dbReference type="PANTHER" id="PTHR30349:SF64">
    <property type="entry name" value="PROPHAGE INTEGRASE INTD-RELATED"/>
    <property type="match status" value="1"/>
</dbReference>
<keyword evidence="10" id="KW-1185">Reference proteome</keyword>
<dbReference type="PROSITE" id="PS51900">
    <property type="entry name" value="CB"/>
    <property type="match status" value="1"/>
</dbReference>
<feature type="coiled-coil region" evidence="6">
    <location>
        <begin position="206"/>
        <end position="233"/>
    </location>
</feature>
<dbReference type="PROSITE" id="PS51898">
    <property type="entry name" value="TYR_RECOMBINASE"/>
    <property type="match status" value="1"/>
</dbReference>
<evidence type="ECO:0000256" key="4">
    <source>
        <dbReference type="ARBA" id="ARBA00023172"/>
    </source>
</evidence>
<evidence type="ECO:0000259" key="7">
    <source>
        <dbReference type="PROSITE" id="PS51898"/>
    </source>
</evidence>
<evidence type="ECO:0000256" key="3">
    <source>
        <dbReference type="ARBA" id="ARBA00023125"/>
    </source>
</evidence>
<dbReference type="Proteomes" id="UP000651475">
    <property type="component" value="Unassembled WGS sequence"/>
</dbReference>
<dbReference type="InterPro" id="IPR044068">
    <property type="entry name" value="CB"/>
</dbReference>
<reference evidence="9 10" key="1">
    <citation type="submission" date="2020-08" db="EMBL/GenBank/DDBJ databases">
        <title>Genome public.</title>
        <authorList>
            <person name="Liu C."/>
            <person name="Sun Q."/>
        </authorList>
    </citation>
    <scope>NUCLEOTIDE SEQUENCE [LARGE SCALE GENOMIC DNA]</scope>
    <source>
        <strain evidence="9 10">NSJ-79</strain>
    </source>
</reference>
<keyword evidence="2" id="KW-0229">DNA integration</keyword>
<dbReference type="InterPro" id="IPR013762">
    <property type="entry name" value="Integrase-like_cat_sf"/>
</dbReference>
<dbReference type="CDD" id="cd01185">
    <property type="entry name" value="INTN1_C_like"/>
    <property type="match status" value="1"/>
</dbReference>
<dbReference type="PANTHER" id="PTHR30349">
    <property type="entry name" value="PHAGE INTEGRASE-RELATED"/>
    <property type="match status" value="1"/>
</dbReference>
<evidence type="ECO:0000259" key="8">
    <source>
        <dbReference type="PROSITE" id="PS51900"/>
    </source>
</evidence>
<keyword evidence="6" id="KW-0175">Coiled coil</keyword>
<feature type="domain" description="Core-binding (CB)" evidence="8">
    <location>
        <begin position="4"/>
        <end position="87"/>
    </location>
</feature>
<protein>
    <submittedName>
        <fullName evidence="9">Site-specific integrase</fullName>
    </submittedName>
</protein>
<name>A0ABR7DSX9_9BACT</name>
<evidence type="ECO:0000256" key="6">
    <source>
        <dbReference type="SAM" id="Coils"/>
    </source>
</evidence>
<dbReference type="SUPFAM" id="SSF56349">
    <property type="entry name" value="DNA breaking-rejoining enzymes"/>
    <property type="match status" value="1"/>
</dbReference>
<comment type="similarity">
    <text evidence="1">Belongs to the 'phage' integrase family.</text>
</comment>
<proteinExistence type="inferred from homology"/>
<dbReference type="Pfam" id="PF13102">
    <property type="entry name" value="Phage_int_SAM_5"/>
    <property type="match status" value="1"/>
</dbReference>
<dbReference type="RefSeq" id="WP_186931167.1">
    <property type="nucleotide sequence ID" value="NZ_JACOOJ010000041.1"/>
</dbReference>
<dbReference type="InterPro" id="IPR002104">
    <property type="entry name" value="Integrase_catalytic"/>
</dbReference>
<keyword evidence="4" id="KW-0233">DNA recombination</keyword>
<dbReference type="Pfam" id="PF00589">
    <property type="entry name" value="Phage_integrase"/>
    <property type="match status" value="1"/>
</dbReference>
<dbReference type="InterPro" id="IPR010998">
    <property type="entry name" value="Integrase_recombinase_N"/>
</dbReference>
<dbReference type="EMBL" id="JACOOJ010000041">
    <property type="protein sequence ID" value="MBC5634559.1"/>
    <property type="molecule type" value="Genomic_DNA"/>
</dbReference>
<gene>
    <name evidence="9" type="ORF">H8S65_17580</name>
</gene>
<comment type="caution">
    <text evidence="9">The sequence shown here is derived from an EMBL/GenBank/DDBJ whole genome shotgun (WGS) entry which is preliminary data.</text>
</comment>
<keyword evidence="3 5" id="KW-0238">DNA-binding</keyword>
<organism evidence="9 10">
    <name type="scientific">Parabacteroides hominis</name>
    <dbReference type="NCBI Taxonomy" id="2763057"/>
    <lineage>
        <taxon>Bacteria</taxon>
        <taxon>Pseudomonadati</taxon>
        <taxon>Bacteroidota</taxon>
        <taxon>Bacteroidia</taxon>
        <taxon>Bacteroidales</taxon>
        <taxon>Tannerellaceae</taxon>
        <taxon>Parabacteroides</taxon>
    </lineage>
</organism>
<sequence>MEKNDFYELMREQEKKKREAGAESTADLYRAVRNRFLRFCGKETFSFKELRPLQVTDFMSSLRNEGLCVNTVNSYISCFRSMYNKICRKARYKPKIHPFEGIRLKREETVKRAVTVKVMEMMARLDYKDCPEQAQAAGLALFSFMACGMPFVDLVHLTKDNIQKGGRILTYHRQKTGTLIQIQISTSMKYLIDRYADTRSPYLFPLLSKETNHEQYKALLAEYNRQLKKIGERLRLPVPLTSYVFRHTWASEAYRQHVAVNVISQALGHTSEKMTHHYLARLDPREIGNANELVINKVEKLIRKEKIPLFMI</sequence>
<evidence type="ECO:0000256" key="1">
    <source>
        <dbReference type="ARBA" id="ARBA00008857"/>
    </source>
</evidence>
<evidence type="ECO:0000256" key="5">
    <source>
        <dbReference type="PROSITE-ProRule" id="PRU01248"/>
    </source>
</evidence>
<dbReference type="Gene3D" id="1.10.443.10">
    <property type="entry name" value="Intergrase catalytic core"/>
    <property type="match status" value="1"/>
</dbReference>
<dbReference type="Gene3D" id="1.10.150.130">
    <property type="match status" value="1"/>
</dbReference>
<feature type="domain" description="Tyr recombinase" evidence="7">
    <location>
        <begin position="109"/>
        <end position="292"/>
    </location>
</feature>
<dbReference type="InterPro" id="IPR025269">
    <property type="entry name" value="SAM-like_dom"/>
</dbReference>
<dbReference type="InterPro" id="IPR050090">
    <property type="entry name" value="Tyrosine_recombinase_XerCD"/>
</dbReference>
<evidence type="ECO:0000313" key="9">
    <source>
        <dbReference type="EMBL" id="MBC5634559.1"/>
    </source>
</evidence>